<proteinExistence type="predicted"/>
<dbReference type="OrthoDB" id="298777at2759"/>
<dbReference type="EMBL" id="CAJJDP010000096">
    <property type="protein sequence ID" value="CAD8190583.1"/>
    <property type="molecule type" value="Genomic_DNA"/>
</dbReference>
<dbReference type="AlphaFoldDB" id="A0A8S1WLT3"/>
<keyword evidence="1" id="KW-0812">Transmembrane</keyword>
<protein>
    <submittedName>
        <fullName evidence="2">Uncharacterized protein</fullName>
    </submittedName>
</protein>
<keyword evidence="3" id="KW-1185">Reference proteome</keyword>
<comment type="caution">
    <text evidence="2">The sequence shown here is derived from an EMBL/GenBank/DDBJ whole genome shotgun (WGS) entry which is preliminary data.</text>
</comment>
<evidence type="ECO:0000313" key="2">
    <source>
        <dbReference type="EMBL" id="CAD8190583.1"/>
    </source>
</evidence>
<accession>A0A8S1WLT3</accession>
<evidence type="ECO:0000313" key="3">
    <source>
        <dbReference type="Proteomes" id="UP000683925"/>
    </source>
</evidence>
<reference evidence="2" key="1">
    <citation type="submission" date="2021-01" db="EMBL/GenBank/DDBJ databases">
        <authorList>
            <consortium name="Genoscope - CEA"/>
            <person name="William W."/>
        </authorList>
    </citation>
    <scope>NUCLEOTIDE SEQUENCE</scope>
</reference>
<dbReference type="PANTHER" id="PTHR33706:SF1">
    <property type="entry name" value="TPR REPEAT PROTEIN"/>
    <property type="match status" value="1"/>
</dbReference>
<dbReference type="Proteomes" id="UP000683925">
    <property type="component" value="Unassembled WGS sequence"/>
</dbReference>
<sequence>MVGKTIAVSDNKFAETSILQQINKKQLMFTMDKNYEGYQQMTNLEQINYLYWKGCYGNNNQRVGYWMATWDGETLTNVGMHYNDDGRKEGNQVEIVSTVCTLCIIFEYQILQLKFMKQESMRMAQEREDGSMSNQIKEIGGGEYCQQGEKKGLWKELQKGFQNCTQFFIMGRTGVVRNLVNGILAGSALFIISQMVANHMMKKEMLFKQVLRSSCKMNLMLILKQLIMANIKIGKSWQMGYYVQGAFKLMQVFYVSTFYLAGVDPMMNQAKGLKQVNGLSYFMDFIIIAKSHTGCSIKVENQLVVGIFCLGMIRFIHFNQQVDHIIQYVRDLNHQFEMIGGGSFIDNCNQIKQGSWIEFSDDFQNDSSVIFDGQYQNGKKVGRWDILFLDFRGKKSFLIGGGSFNKHEFPLKQGKWIELSEGFQNAFQLTFIGDYQNGKKVGRWNIMYRVDSSYRFKLIGGDHMAINVLDKARSMDRTLESTQIFVDIINYGEFNNGIKVGRWNIYYKNIFKNQVNFIGGGSYDKGGKGKKLGKWTLPCHTYYYGQNITWKGKYRNGKKVGQWDIFFRDIDGCGDFVSNQQCGGGIYEKKGEEVKIGYWIELWDGFDFSHNVIFNDEYKSGKKVGRWNILHSFQGFSILLNIKLIIYQNISSGGGFYDDEGDEIKNGEQKNGKKIGLCDILFQDDQTQSWKQIGGGLYGERSEGTKHGRWIDLSEKFDKSYWVTFNGSYIKMIKKSADGIFGIGNGQQGIQD</sequence>
<keyword evidence="1" id="KW-1133">Transmembrane helix</keyword>
<gene>
    <name evidence="2" type="ORF">POCTA_138.1.T0970240</name>
</gene>
<keyword evidence="1" id="KW-0472">Membrane</keyword>
<dbReference type="PANTHER" id="PTHR33706">
    <property type="entry name" value="MORN VARIANT REPEAT PROTEIN"/>
    <property type="match status" value="1"/>
</dbReference>
<feature type="transmembrane region" description="Helical" evidence="1">
    <location>
        <begin position="179"/>
        <end position="197"/>
    </location>
</feature>
<evidence type="ECO:0000256" key="1">
    <source>
        <dbReference type="SAM" id="Phobius"/>
    </source>
</evidence>
<organism evidence="2 3">
    <name type="scientific">Paramecium octaurelia</name>
    <dbReference type="NCBI Taxonomy" id="43137"/>
    <lineage>
        <taxon>Eukaryota</taxon>
        <taxon>Sar</taxon>
        <taxon>Alveolata</taxon>
        <taxon>Ciliophora</taxon>
        <taxon>Intramacronucleata</taxon>
        <taxon>Oligohymenophorea</taxon>
        <taxon>Peniculida</taxon>
        <taxon>Parameciidae</taxon>
        <taxon>Paramecium</taxon>
    </lineage>
</organism>
<name>A0A8S1WLT3_PAROT</name>